<accession>A0AAN9MEX7</accession>
<dbReference type="AlphaFoldDB" id="A0AAN9MEX7"/>
<dbReference type="EMBL" id="JAYMYQ010000002">
    <property type="protein sequence ID" value="KAK7350728.1"/>
    <property type="molecule type" value="Genomic_DNA"/>
</dbReference>
<organism evidence="2 3">
    <name type="scientific">Canavalia gladiata</name>
    <name type="common">Sword bean</name>
    <name type="synonym">Dolichos gladiatus</name>
    <dbReference type="NCBI Taxonomy" id="3824"/>
    <lineage>
        <taxon>Eukaryota</taxon>
        <taxon>Viridiplantae</taxon>
        <taxon>Streptophyta</taxon>
        <taxon>Embryophyta</taxon>
        <taxon>Tracheophyta</taxon>
        <taxon>Spermatophyta</taxon>
        <taxon>Magnoliopsida</taxon>
        <taxon>eudicotyledons</taxon>
        <taxon>Gunneridae</taxon>
        <taxon>Pentapetalae</taxon>
        <taxon>rosids</taxon>
        <taxon>fabids</taxon>
        <taxon>Fabales</taxon>
        <taxon>Fabaceae</taxon>
        <taxon>Papilionoideae</taxon>
        <taxon>50 kb inversion clade</taxon>
        <taxon>NPAAA clade</taxon>
        <taxon>indigoferoid/millettioid clade</taxon>
        <taxon>Phaseoleae</taxon>
        <taxon>Canavalia</taxon>
    </lineage>
</organism>
<sequence>MESEEQAKAKLQKSPSRSAASDGGFWEEGKGRERRGEGGRKSKTTLHDDVMDFGTKKVKEGAVVKVKVEKIFGFLFGGKEEFRCNDLMGYNQ</sequence>
<dbReference type="Proteomes" id="UP001367508">
    <property type="component" value="Unassembled WGS sequence"/>
</dbReference>
<reference evidence="2 3" key="1">
    <citation type="submission" date="2024-01" db="EMBL/GenBank/DDBJ databases">
        <title>The genomes of 5 underutilized Papilionoideae crops provide insights into root nodulation and disease resistanc.</title>
        <authorList>
            <person name="Jiang F."/>
        </authorList>
    </citation>
    <scope>NUCLEOTIDE SEQUENCE [LARGE SCALE GENOMIC DNA]</scope>
    <source>
        <strain evidence="2">LVBAO_FW01</strain>
        <tissue evidence="2">Leaves</tissue>
    </source>
</reference>
<feature type="region of interest" description="Disordered" evidence="1">
    <location>
        <begin position="1"/>
        <end position="46"/>
    </location>
</feature>
<evidence type="ECO:0000313" key="3">
    <source>
        <dbReference type="Proteomes" id="UP001367508"/>
    </source>
</evidence>
<proteinExistence type="predicted"/>
<comment type="caution">
    <text evidence="2">The sequence shown here is derived from an EMBL/GenBank/DDBJ whole genome shotgun (WGS) entry which is preliminary data.</text>
</comment>
<name>A0AAN9MEX7_CANGL</name>
<keyword evidence="3" id="KW-1185">Reference proteome</keyword>
<gene>
    <name evidence="2" type="ORF">VNO77_09632</name>
</gene>
<evidence type="ECO:0000256" key="1">
    <source>
        <dbReference type="SAM" id="MobiDB-lite"/>
    </source>
</evidence>
<evidence type="ECO:0000313" key="2">
    <source>
        <dbReference type="EMBL" id="KAK7350728.1"/>
    </source>
</evidence>
<protein>
    <submittedName>
        <fullName evidence="2">Uncharacterized protein</fullName>
    </submittedName>
</protein>
<feature type="compositionally biased region" description="Basic and acidic residues" evidence="1">
    <location>
        <begin position="27"/>
        <end position="46"/>
    </location>
</feature>